<protein>
    <submittedName>
        <fullName evidence="1">Uncharacterized protein</fullName>
    </submittedName>
</protein>
<sequence length="46" mass="5335">MVMQSLVYMLVKKIESGEINPVTGQSFSIEDIMVKEYRDEVSKILR</sequence>
<dbReference type="Proteomes" id="UP000036756">
    <property type="component" value="Unassembled WGS sequence"/>
</dbReference>
<organism evidence="1 2">
    <name type="scientific">Clostridium cylindrosporum DSM 605</name>
    <dbReference type="NCBI Taxonomy" id="1121307"/>
    <lineage>
        <taxon>Bacteria</taxon>
        <taxon>Bacillati</taxon>
        <taxon>Bacillota</taxon>
        <taxon>Clostridia</taxon>
        <taxon>Eubacteriales</taxon>
        <taxon>Clostridiaceae</taxon>
        <taxon>Clostridium</taxon>
    </lineage>
</organism>
<accession>A0A0J8G1V6</accession>
<evidence type="ECO:0000313" key="1">
    <source>
        <dbReference type="EMBL" id="KMT21731.1"/>
    </source>
</evidence>
<proteinExistence type="predicted"/>
<reference evidence="1 2" key="1">
    <citation type="submission" date="2015-06" db="EMBL/GenBank/DDBJ databases">
        <title>Draft genome sequence of the purine-degrading Clostridium cylindrosporum HC-1 (DSM 605).</title>
        <authorList>
            <person name="Poehlein A."/>
            <person name="Schiel-Bengelsdorf B."/>
            <person name="Bengelsdorf F."/>
            <person name="Daniel R."/>
            <person name="Duerre P."/>
        </authorList>
    </citation>
    <scope>NUCLEOTIDE SEQUENCE [LARGE SCALE GENOMIC DNA]</scope>
    <source>
        <strain evidence="1 2">DSM 605</strain>
    </source>
</reference>
<dbReference type="AlphaFoldDB" id="A0A0J8G1V6"/>
<comment type="caution">
    <text evidence="1">The sequence shown here is derived from an EMBL/GenBank/DDBJ whole genome shotgun (WGS) entry which is preliminary data.</text>
</comment>
<evidence type="ECO:0000313" key="2">
    <source>
        <dbReference type="Proteomes" id="UP000036756"/>
    </source>
</evidence>
<dbReference type="EMBL" id="LFVU01000027">
    <property type="protein sequence ID" value="KMT21731.1"/>
    <property type="molecule type" value="Genomic_DNA"/>
</dbReference>
<name>A0A0J8G1V6_CLOCY</name>
<gene>
    <name evidence="1" type="ORF">CLCY_2c04950</name>
</gene>
<dbReference type="RefSeq" id="WP_200899976.1">
    <property type="nucleotide sequence ID" value="NZ_LFVU01000027.1"/>
</dbReference>
<dbReference type="PATRIC" id="fig|1121307.3.peg.1351"/>
<keyword evidence="2" id="KW-1185">Reference proteome</keyword>